<accession>A0A7Z9CGN3</accession>
<dbReference type="Proteomes" id="UP000270205">
    <property type="component" value="Unassembled WGS sequence"/>
</dbReference>
<organism evidence="2 3">
    <name type="scientific">Bergeyella zoohelcum</name>
    <dbReference type="NCBI Taxonomy" id="1015"/>
    <lineage>
        <taxon>Bacteria</taxon>
        <taxon>Pseudomonadati</taxon>
        <taxon>Bacteroidota</taxon>
        <taxon>Flavobacteriia</taxon>
        <taxon>Flavobacteriales</taxon>
        <taxon>Weeksellaceae</taxon>
        <taxon>Bergeyella</taxon>
    </lineage>
</organism>
<sequence>MKNKAIAIIKSTKRPQEKFNEFLNILILSSGNPNLIRSYNARGYTEEGLVSLEYDIKQHLQISDSEIRNFKEEELKINTQEAENEVTVGHQPLKSRFSEILQELNDEEKAGLKLSTSYPFLRDENCPVEFKILVNDAITAFTKAKEKHEVLQAVGDKEEAENNEEIYAIAEDLLKNFELNREIHAELEHYAKTGEVLGEHEIFGDLRLQRKVDAMSMEDLAKARNNVKSNISKAKKKIEESQTTEDKEKHAKKLAEFEKEQSLINERLKAE</sequence>
<reference evidence="2 3" key="1">
    <citation type="submission" date="2018-11" db="EMBL/GenBank/DDBJ databases">
        <authorList>
            <consortium name="Pathogen Informatics"/>
        </authorList>
    </citation>
    <scope>NUCLEOTIDE SEQUENCE [LARGE SCALE GENOMIC DNA]</scope>
    <source>
        <strain evidence="2 3">NCTC12929</strain>
    </source>
</reference>
<protein>
    <submittedName>
        <fullName evidence="2">Uncharacterized protein</fullName>
    </submittedName>
</protein>
<dbReference type="RefSeq" id="WP_125151709.1">
    <property type="nucleotide sequence ID" value="NZ_UYIV01000001.1"/>
</dbReference>
<feature type="compositionally biased region" description="Basic and acidic residues" evidence="1">
    <location>
        <begin position="237"/>
        <end position="256"/>
    </location>
</feature>
<dbReference type="AlphaFoldDB" id="A0A7Z9CGN3"/>
<evidence type="ECO:0000313" key="3">
    <source>
        <dbReference type="Proteomes" id="UP000270205"/>
    </source>
</evidence>
<gene>
    <name evidence="2" type="ORF">NCTC12929_02033</name>
</gene>
<name>A0A7Z9CGN3_9FLAO</name>
<dbReference type="EMBL" id="UYIV01000001">
    <property type="protein sequence ID" value="VDH05873.1"/>
    <property type="molecule type" value="Genomic_DNA"/>
</dbReference>
<comment type="caution">
    <text evidence="2">The sequence shown here is derived from an EMBL/GenBank/DDBJ whole genome shotgun (WGS) entry which is preliminary data.</text>
</comment>
<evidence type="ECO:0000256" key="1">
    <source>
        <dbReference type="SAM" id="MobiDB-lite"/>
    </source>
</evidence>
<proteinExistence type="predicted"/>
<evidence type="ECO:0000313" key="2">
    <source>
        <dbReference type="EMBL" id="VDH05873.1"/>
    </source>
</evidence>
<feature type="region of interest" description="Disordered" evidence="1">
    <location>
        <begin position="231"/>
        <end position="256"/>
    </location>
</feature>